<dbReference type="AlphaFoldDB" id="A0A058ZFT9"/>
<evidence type="ECO:0000256" key="8">
    <source>
        <dbReference type="ARBA" id="ARBA00022842"/>
    </source>
</evidence>
<name>A0A058ZFT9_FONAL</name>
<evidence type="ECO:0000256" key="7">
    <source>
        <dbReference type="ARBA" id="ARBA00022723"/>
    </source>
</evidence>
<evidence type="ECO:0000256" key="2">
    <source>
        <dbReference type="ARBA" id="ARBA00004932"/>
    </source>
</evidence>
<evidence type="ECO:0000256" key="5">
    <source>
        <dbReference type="ARBA" id="ARBA00022516"/>
    </source>
</evidence>
<dbReference type="SUPFAM" id="SSF48576">
    <property type="entry name" value="Terpenoid synthases"/>
    <property type="match status" value="1"/>
</dbReference>
<keyword evidence="12" id="KW-1185">Reference proteome</keyword>
<reference evidence="11" key="1">
    <citation type="submission" date="2013-04" db="EMBL/GenBank/DDBJ databases">
        <title>The Genome Sequence of Fonticula alba ATCC 38817.</title>
        <authorList>
            <consortium name="The Broad Institute Genomics Platform"/>
            <person name="Russ C."/>
            <person name="Cuomo C."/>
            <person name="Burger G."/>
            <person name="Gray M.W."/>
            <person name="Holland P.W.H."/>
            <person name="King N."/>
            <person name="Lang F.B.F."/>
            <person name="Roger A.J."/>
            <person name="Ruiz-Trillo I."/>
            <person name="Brown M."/>
            <person name="Walker B."/>
            <person name="Young S."/>
            <person name="Zeng Q."/>
            <person name="Gargeya S."/>
            <person name="Fitzgerald M."/>
            <person name="Haas B."/>
            <person name="Abouelleil A."/>
            <person name="Allen A.W."/>
            <person name="Alvarado L."/>
            <person name="Arachchi H.M."/>
            <person name="Berlin A.M."/>
            <person name="Chapman S.B."/>
            <person name="Gainer-Dewar J."/>
            <person name="Goldberg J."/>
            <person name="Griggs A."/>
            <person name="Gujja S."/>
            <person name="Hansen M."/>
            <person name="Howarth C."/>
            <person name="Imamovic A."/>
            <person name="Ireland A."/>
            <person name="Larimer J."/>
            <person name="McCowan C."/>
            <person name="Murphy C."/>
            <person name="Pearson M."/>
            <person name="Poon T.W."/>
            <person name="Priest M."/>
            <person name="Roberts A."/>
            <person name="Saif S."/>
            <person name="Shea T."/>
            <person name="Sisk P."/>
            <person name="Sykes S."/>
            <person name="Wortman J."/>
            <person name="Nusbaum C."/>
            <person name="Birren B."/>
        </authorList>
    </citation>
    <scope>NUCLEOTIDE SEQUENCE [LARGE SCALE GENOMIC DNA]</scope>
    <source>
        <strain evidence="11">ATCC 38817</strain>
    </source>
</reference>
<dbReference type="PROSITE" id="PS00723">
    <property type="entry name" value="POLYPRENYL_SYNTHASE_1"/>
    <property type="match status" value="1"/>
</dbReference>
<dbReference type="SFLD" id="SFLDG01017">
    <property type="entry name" value="Polyprenyl_Transferase_Like"/>
    <property type="match status" value="1"/>
</dbReference>
<dbReference type="Pfam" id="PF00348">
    <property type="entry name" value="polyprenyl_synt"/>
    <property type="match status" value="1"/>
</dbReference>
<dbReference type="GO" id="GO:0005737">
    <property type="term" value="C:cytoplasm"/>
    <property type="evidence" value="ECO:0007669"/>
    <property type="project" value="TreeGrafter"/>
</dbReference>
<dbReference type="InterPro" id="IPR033749">
    <property type="entry name" value="Polyprenyl_synt_CS"/>
</dbReference>
<keyword evidence="5" id="KW-0444">Lipid biosynthesis</keyword>
<dbReference type="STRING" id="691883.A0A058ZFT9"/>
<dbReference type="SFLD" id="SFLDS00005">
    <property type="entry name" value="Isoprenoid_Synthase_Type_I"/>
    <property type="match status" value="1"/>
</dbReference>
<proteinExistence type="inferred from homology"/>
<comment type="cofactor">
    <cofactor evidence="1">
        <name>Mg(2+)</name>
        <dbReference type="ChEBI" id="CHEBI:18420"/>
    </cofactor>
</comment>
<protein>
    <submittedName>
        <fullName evidence="11">Isoprenoid biosynthesis-like protein</fullName>
    </submittedName>
</protein>
<dbReference type="eggNOG" id="KOG0711">
    <property type="taxonomic scope" value="Eukaryota"/>
</dbReference>
<keyword evidence="9" id="KW-0443">Lipid metabolism</keyword>
<dbReference type="GO" id="GO:0046872">
    <property type="term" value="F:metal ion binding"/>
    <property type="evidence" value="ECO:0007669"/>
    <property type="project" value="UniProtKB-KW"/>
</dbReference>
<evidence type="ECO:0000256" key="9">
    <source>
        <dbReference type="ARBA" id="ARBA00023098"/>
    </source>
</evidence>
<dbReference type="Proteomes" id="UP000030693">
    <property type="component" value="Unassembled WGS sequence"/>
</dbReference>
<keyword evidence="8" id="KW-0460">Magnesium</keyword>
<evidence type="ECO:0000313" key="11">
    <source>
        <dbReference type="EMBL" id="KCV73224.1"/>
    </source>
</evidence>
<evidence type="ECO:0000256" key="3">
    <source>
        <dbReference type="ARBA" id="ARBA00005035"/>
    </source>
</evidence>
<dbReference type="GO" id="GO:0045337">
    <property type="term" value="P:farnesyl diphosphate biosynthetic process"/>
    <property type="evidence" value="ECO:0007669"/>
    <property type="project" value="TreeGrafter"/>
</dbReference>
<dbReference type="GeneID" id="20525491"/>
<dbReference type="OMA" id="CSWVVNQ"/>
<dbReference type="OrthoDB" id="10257492at2759"/>
<dbReference type="EMBL" id="KB932201">
    <property type="protein sequence ID" value="KCV73224.1"/>
    <property type="molecule type" value="Genomic_DNA"/>
</dbReference>
<evidence type="ECO:0000256" key="6">
    <source>
        <dbReference type="ARBA" id="ARBA00022679"/>
    </source>
</evidence>
<accession>A0A058ZFT9</accession>
<comment type="similarity">
    <text evidence="4 10">Belongs to the FPP/GGPP synthase family.</text>
</comment>
<evidence type="ECO:0000313" key="12">
    <source>
        <dbReference type="Proteomes" id="UP000030693"/>
    </source>
</evidence>
<comment type="pathway">
    <text evidence="3">Isoprenoid biosynthesis; farnesyl diphosphate biosynthesis; farnesyl diphosphate from geranyl diphosphate and isopentenyl diphosphate: step 1/1.</text>
</comment>
<dbReference type="RefSeq" id="XP_009492925.1">
    <property type="nucleotide sequence ID" value="XM_009494650.1"/>
</dbReference>
<keyword evidence="7" id="KW-0479">Metal-binding</keyword>
<dbReference type="GO" id="GO:0004337">
    <property type="term" value="F:(2E,6E)-farnesyl diphosphate synthase activity"/>
    <property type="evidence" value="ECO:0007669"/>
    <property type="project" value="TreeGrafter"/>
</dbReference>
<dbReference type="PANTHER" id="PTHR11525:SF0">
    <property type="entry name" value="FARNESYL PYROPHOSPHATE SYNTHASE"/>
    <property type="match status" value="1"/>
</dbReference>
<evidence type="ECO:0000256" key="10">
    <source>
        <dbReference type="RuleBase" id="RU004466"/>
    </source>
</evidence>
<organism evidence="11">
    <name type="scientific">Fonticula alba</name>
    <name type="common">Slime mold</name>
    <dbReference type="NCBI Taxonomy" id="691883"/>
    <lineage>
        <taxon>Eukaryota</taxon>
        <taxon>Rotosphaerida</taxon>
        <taxon>Fonticulaceae</taxon>
        <taxon>Fonticula</taxon>
    </lineage>
</organism>
<gene>
    <name evidence="11" type="ORF">H696_00766</name>
</gene>
<sequence>MSDSVAQKFADFFPTLSNDILAHLKTINIPVDAFNWLDRMMNYNVPGGKMNRGLSVHDTYAALVGRPLTEDEVTKAFVLGWTVEWLQAFFLVADDIMDRSITRRGQPCWYKNPEVGNFAINDSFALESAIYILLKKYFRTEAYYVDLLELMLEVTSQTVFGQLVDLITAPEDNHNIELFSMERYQWIIQYKTAYYSFYLPVAFAMLMNGMSPDNPAFKIAEKILLEMGQYFQATDDYLDCYADPEVLGKIGTDIQDNKCSWLANRALQLFTPEQKERFAADYGKNDPEAIARVKALYNEIDLEAQFRAYEQESYDKINAMIAEVPAETINPEIFTIFLRKIFKRKK</sequence>
<comment type="pathway">
    <text evidence="2">Isoprenoid biosynthesis; geranyl diphosphate biosynthesis; geranyl diphosphate from dimethylallyl diphosphate and isopentenyl diphosphate: step 1/1.</text>
</comment>
<evidence type="ECO:0000256" key="4">
    <source>
        <dbReference type="ARBA" id="ARBA00006706"/>
    </source>
</evidence>
<dbReference type="InterPro" id="IPR039702">
    <property type="entry name" value="FPS1-like"/>
</dbReference>
<keyword evidence="6 10" id="KW-0808">Transferase</keyword>
<evidence type="ECO:0000256" key="1">
    <source>
        <dbReference type="ARBA" id="ARBA00001946"/>
    </source>
</evidence>
<dbReference type="CDD" id="cd00685">
    <property type="entry name" value="Trans_IPPS_HT"/>
    <property type="match status" value="1"/>
</dbReference>
<dbReference type="FunFam" id="1.10.600.10:FF:000006">
    <property type="entry name" value="Farnesyl pyrophosphate synthase"/>
    <property type="match status" value="1"/>
</dbReference>
<dbReference type="InterPro" id="IPR008949">
    <property type="entry name" value="Isoprenoid_synthase_dom_sf"/>
</dbReference>
<dbReference type="GO" id="GO:0004161">
    <property type="term" value="F:dimethylallyltranstransferase activity"/>
    <property type="evidence" value="ECO:0007669"/>
    <property type="project" value="TreeGrafter"/>
</dbReference>
<dbReference type="PANTHER" id="PTHR11525">
    <property type="entry name" value="FARNESYL-PYROPHOSPHATE SYNTHETASE"/>
    <property type="match status" value="1"/>
</dbReference>
<dbReference type="Gene3D" id="1.10.600.10">
    <property type="entry name" value="Farnesyl Diphosphate Synthase"/>
    <property type="match status" value="1"/>
</dbReference>
<dbReference type="InterPro" id="IPR000092">
    <property type="entry name" value="Polyprenyl_synt"/>
</dbReference>